<name>A0A267AML1_PSEFR</name>
<protein>
    <submittedName>
        <fullName evidence="1">Uncharacterized protein</fullName>
    </submittedName>
</protein>
<gene>
    <name evidence="1" type="ORF">CJU81_06615</name>
</gene>
<dbReference type="EMBL" id="NQKQ01000005">
    <property type="protein sequence ID" value="PAA13830.1"/>
    <property type="molecule type" value="Genomic_DNA"/>
</dbReference>
<evidence type="ECO:0000313" key="2">
    <source>
        <dbReference type="Proteomes" id="UP000215861"/>
    </source>
</evidence>
<dbReference type="Proteomes" id="UP000215861">
    <property type="component" value="Unassembled WGS sequence"/>
</dbReference>
<dbReference type="RefSeq" id="WP_095018329.1">
    <property type="nucleotide sequence ID" value="NZ_NQKQ01000005.1"/>
</dbReference>
<dbReference type="OrthoDB" id="6997436at2"/>
<accession>A0A267AML1</accession>
<organism evidence="1 2">
    <name type="scientific">Pseudomonas fragi</name>
    <dbReference type="NCBI Taxonomy" id="296"/>
    <lineage>
        <taxon>Bacteria</taxon>
        <taxon>Pseudomonadati</taxon>
        <taxon>Pseudomonadota</taxon>
        <taxon>Gammaproteobacteria</taxon>
        <taxon>Pseudomonadales</taxon>
        <taxon>Pseudomonadaceae</taxon>
        <taxon>Pseudomonas</taxon>
    </lineage>
</organism>
<sequence length="109" mass="11891">MELPLESVALYALKLAYESEGSSPILRDDPAMSDYQRDVFAFDLRKGDMGAIQDKIERCVALALDALGGAQTVMGRELQKLAAGFSSAQTPEQMHPALLTLNAYLKDVQ</sequence>
<reference evidence="1 2" key="1">
    <citation type="submission" date="2017-08" db="EMBL/GenBank/DDBJ databases">
        <title>Genomic and metabolic characterisation of spoilage-associated Pseudomonas species.</title>
        <authorList>
            <person name="Stanborough T."/>
            <person name="Fegan N."/>
            <person name="Powell S.M."/>
            <person name="Singh T."/>
            <person name="Tamplin M.L."/>
            <person name="Chandry P.S."/>
        </authorList>
    </citation>
    <scope>NUCLEOTIDE SEQUENCE [LARGE SCALE GENOMIC DNA]</scope>
    <source>
        <strain evidence="1 2">F1801</strain>
    </source>
</reference>
<dbReference type="AlphaFoldDB" id="A0A267AML1"/>
<proteinExistence type="predicted"/>
<evidence type="ECO:0000313" key="1">
    <source>
        <dbReference type="EMBL" id="PAA13830.1"/>
    </source>
</evidence>
<comment type="caution">
    <text evidence="1">The sequence shown here is derived from an EMBL/GenBank/DDBJ whole genome shotgun (WGS) entry which is preliminary data.</text>
</comment>